<feature type="compositionally biased region" description="Basic and acidic residues" evidence="1">
    <location>
        <begin position="175"/>
        <end position="187"/>
    </location>
</feature>
<name>A0A6A3Q2B8_9STRA</name>
<proteinExistence type="predicted"/>
<feature type="region of interest" description="Disordered" evidence="1">
    <location>
        <begin position="118"/>
        <end position="206"/>
    </location>
</feature>
<evidence type="ECO:0000313" key="3">
    <source>
        <dbReference type="EMBL" id="KAE9067030.1"/>
    </source>
</evidence>
<reference evidence="3 4" key="1">
    <citation type="submission" date="2018-08" db="EMBL/GenBank/DDBJ databases">
        <title>Genomic investigation of the strawberry pathogen Phytophthora fragariae indicates pathogenicity is determined by transcriptional variation in three key races.</title>
        <authorList>
            <person name="Adams T.M."/>
            <person name="Armitage A.D."/>
            <person name="Sobczyk M.K."/>
            <person name="Bates H.J."/>
            <person name="Dunwell J.M."/>
            <person name="Nellist C.F."/>
            <person name="Harrison R.J."/>
        </authorList>
    </citation>
    <scope>NUCLEOTIDE SEQUENCE [LARGE SCALE GENOMIC DNA]</scope>
    <source>
        <strain evidence="3 4">NOV-71</strain>
    </source>
</reference>
<feature type="compositionally biased region" description="Basic and acidic residues" evidence="1">
    <location>
        <begin position="137"/>
        <end position="162"/>
    </location>
</feature>
<organism evidence="3 4">
    <name type="scientific">Phytophthora fragariae</name>
    <dbReference type="NCBI Taxonomy" id="53985"/>
    <lineage>
        <taxon>Eukaryota</taxon>
        <taxon>Sar</taxon>
        <taxon>Stramenopiles</taxon>
        <taxon>Oomycota</taxon>
        <taxon>Peronosporomycetes</taxon>
        <taxon>Peronosporales</taxon>
        <taxon>Peronosporaceae</taxon>
        <taxon>Phytophthora</taxon>
    </lineage>
</organism>
<keyword evidence="2" id="KW-0812">Transmembrane</keyword>
<sequence>MRHKVQIQNKPAKIYHIMPVVGELVMIFTPSSFVLHFLRQRQLQVPDTRPGQGIFGGERGPRGEGRAELDAETAKDLSVVGAVAIPREGVFWVRVRSERPQLCSWYFRSKVPRCGRLQHGEVRPSKDPEATTNVNSDAKDSKEDDGLRSQENHWSAEEKQVENEQDQEDSNSSGKNEDLNNSEKDVSVLHSPSTPHQYLTRPTTRRSSLKWRDFRNTPTTSLSAGSFAKVSDLLRLCRGDRGV</sequence>
<dbReference type="AlphaFoldDB" id="A0A6A3Q2B8"/>
<evidence type="ECO:0000313" key="4">
    <source>
        <dbReference type="Proteomes" id="UP000441208"/>
    </source>
</evidence>
<accession>A0A6A3Q2B8</accession>
<feature type="transmembrane region" description="Helical" evidence="2">
    <location>
        <begin position="20"/>
        <end position="38"/>
    </location>
</feature>
<dbReference type="EMBL" id="QXFZ01003798">
    <property type="protein sequence ID" value="KAE9067030.1"/>
    <property type="molecule type" value="Genomic_DNA"/>
</dbReference>
<gene>
    <name evidence="3" type="ORF">PF007_g28221</name>
</gene>
<dbReference type="Proteomes" id="UP000441208">
    <property type="component" value="Unassembled WGS sequence"/>
</dbReference>
<feature type="compositionally biased region" description="Basic and acidic residues" evidence="1">
    <location>
        <begin position="118"/>
        <end position="129"/>
    </location>
</feature>
<comment type="caution">
    <text evidence="3">The sequence shown here is derived from an EMBL/GenBank/DDBJ whole genome shotgun (WGS) entry which is preliminary data.</text>
</comment>
<keyword evidence="2" id="KW-0472">Membrane</keyword>
<evidence type="ECO:0000256" key="1">
    <source>
        <dbReference type="SAM" id="MobiDB-lite"/>
    </source>
</evidence>
<protein>
    <submittedName>
        <fullName evidence="3">Uncharacterized protein</fullName>
    </submittedName>
</protein>
<feature type="compositionally biased region" description="Polar residues" evidence="1">
    <location>
        <begin position="190"/>
        <end position="202"/>
    </location>
</feature>
<evidence type="ECO:0000256" key="2">
    <source>
        <dbReference type="SAM" id="Phobius"/>
    </source>
</evidence>
<keyword evidence="2" id="KW-1133">Transmembrane helix</keyword>